<dbReference type="InterPro" id="IPR005302">
    <property type="entry name" value="MoCF_Sase_C"/>
</dbReference>
<accession>A0A212R9K1</accession>
<sequence length="284" mass="31297">MQSSRIAGLLAMRLRSFALAMGVSTVTGRLLSITRFAVKGLTGEALEEALLEAGRGLKDDRRYALALPGTVFDPAHPVPLPKTRFAVWARFARMAALKSRYVPATTMLTLEVPGGPAVTARLDRPEDYARIERAVEEIIGAEIDGRVRLIDGRSHRFTDVSVVSPEMMEAVSLINLSSLEAFAAHLGRPIDPRRFRGNLLIDGIPPFAELDWVGRTIEIGGVRFKGALRTQRCAATEVDPDRAVRDIRLPLELRRAYRHADMGIYLYVETEGVIQPGDPVRMAA</sequence>
<dbReference type="EMBL" id="FYEH01000006">
    <property type="protein sequence ID" value="SNB68685.1"/>
    <property type="molecule type" value="Genomic_DNA"/>
</dbReference>
<dbReference type="Gene3D" id="2.40.33.20">
    <property type="entry name" value="PK beta-barrel domain-like"/>
    <property type="match status" value="1"/>
</dbReference>
<evidence type="ECO:0000313" key="2">
    <source>
        <dbReference type="EMBL" id="SNB68685.1"/>
    </source>
</evidence>
<dbReference type="OrthoDB" id="581532at2"/>
<dbReference type="SUPFAM" id="SSF50800">
    <property type="entry name" value="PK beta-barrel domain-like"/>
    <property type="match status" value="1"/>
</dbReference>
<evidence type="ECO:0000313" key="3">
    <source>
        <dbReference type="Proteomes" id="UP000197065"/>
    </source>
</evidence>
<dbReference type="Pfam" id="PF03473">
    <property type="entry name" value="MOSC"/>
    <property type="match status" value="1"/>
</dbReference>
<dbReference type="Proteomes" id="UP000197065">
    <property type="component" value="Unassembled WGS sequence"/>
</dbReference>
<dbReference type="GO" id="GO:0003824">
    <property type="term" value="F:catalytic activity"/>
    <property type="evidence" value="ECO:0007669"/>
    <property type="project" value="InterPro"/>
</dbReference>
<gene>
    <name evidence="2" type="ORF">SAMN07250955_106229</name>
</gene>
<proteinExistence type="predicted"/>
<feature type="domain" description="MOSC" evidence="1">
    <location>
        <begin position="132"/>
        <end position="283"/>
    </location>
</feature>
<dbReference type="GO" id="GO:0030170">
    <property type="term" value="F:pyridoxal phosphate binding"/>
    <property type="evidence" value="ECO:0007669"/>
    <property type="project" value="InterPro"/>
</dbReference>
<reference evidence="2 3" key="1">
    <citation type="submission" date="2017-06" db="EMBL/GenBank/DDBJ databases">
        <authorList>
            <person name="Kim H.J."/>
            <person name="Triplett B.A."/>
        </authorList>
    </citation>
    <scope>NUCLEOTIDE SEQUENCE [LARGE SCALE GENOMIC DNA]</scope>
    <source>
        <strain evidence="2 3">B29T1</strain>
    </source>
</reference>
<protein>
    <recommendedName>
        <fullName evidence="1">MOSC domain-containing protein</fullName>
    </recommendedName>
</protein>
<name>A0A212R9K1_9PROT</name>
<dbReference type="AlphaFoldDB" id="A0A212R9K1"/>
<keyword evidence="3" id="KW-1185">Reference proteome</keyword>
<dbReference type="RefSeq" id="WP_088561517.1">
    <property type="nucleotide sequence ID" value="NZ_FYEH01000006.1"/>
</dbReference>
<organism evidence="2 3">
    <name type="scientific">Arboricoccus pini</name>
    <dbReference type="NCBI Taxonomy" id="1963835"/>
    <lineage>
        <taxon>Bacteria</taxon>
        <taxon>Pseudomonadati</taxon>
        <taxon>Pseudomonadota</taxon>
        <taxon>Alphaproteobacteria</taxon>
        <taxon>Geminicoccales</taxon>
        <taxon>Geminicoccaceae</taxon>
        <taxon>Arboricoccus</taxon>
    </lineage>
</organism>
<dbReference type="GO" id="GO:0030151">
    <property type="term" value="F:molybdenum ion binding"/>
    <property type="evidence" value="ECO:0007669"/>
    <property type="project" value="InterPro"/>
</dbReference>
<evidence type="ECO:0000259" key="1">
    <source>
        <dbReference type="PROSITE" id="PS51340"/>
    </source>
</evidence>
<dbReference type="PROSITE" id="PS51340">
    <property type="entry name" value="MOSC"/>
    <property type="match status" value="1"/>
</dbReference>
<dbReference type="InterPro" id="IPR011037">
    <property type="entry name" value="Pyrv_Knase-like_insert_dom_sf"/>
</dbReference>